<evidence type="ECO:0000259" key="1">
    <source>
        <dbReference type="Pfam" id="PF02682"/>
    </source>
</evidence>
<dbReference type="Gene3D" id="3.30.1360.40">
    <property type="match status" value="1"/>
</dbReference>
<feature type="domain" description="Carboxyltransferase" evidence="1">
    <location>
        <begin position="6"/>
        <end position="81"/>
    </location>
</feature>
<evidence type="ECO:0000313" key="3">
    <source>
        <dbReference type="Proteomes" id="UP001597086"/>
    </source>
</evidence>
<sequence length="105" mass="12358">MDFKLRYSQYNERSILIEWPSIIDENILNDVLRFKTLVEMNTIKVLVNVISSYNSLLVIYGSTIDNVNDSVLSLKNWYANEEILPHCRRGCLKFLCVMKRNLRSI</sequence>
<dbReference type="RefSeq" id="WP_386114371.1">
    <property type="nucleotide sequence ID" value="NZ_JBHTKM010000017.1"/>
</dbReference>
<gene>
    <name evidence="2" type="ORF">ACFQ13_04200</name>
</gene>
<dbReference type="EMBL" id="JBHTKM010000017">
    <property type="protein sequence ID" value="MFD1015117.1"/>
    <property type="molecule type" value="Genomic_DNA"/>
</dbReference>
<accession>A0ABW3KQ54</accession>
<dbReference type="SUPFAM" id="SSF160467">
    <property type="entry name" value="PH0987 N-terminal domain-like"/>
    <property type="match status" value="1"/>
</dbReference>
<dbReference type="InterPro" id="IPR003833">
    <property type="entry name" value="CT_C_D"/>
</dbReference>
<dbReference type="Pfam" id="PF02682">
    <property type="entry name" value="CT_C_D"/>
    <property type="match status" value="1"/>
</dbReference>
<reference evidence="3" key="1">
    <citation type="journal article" date="2019" name="Int. J. Syst. Evol. Microbiol.">
        <title>The Global Catalogue of Microorganisms (GCM) 10K type strain sequencing project: providing services to taxonomists for standard genome sequencing and annotation.</title>
        <authorList>
            <consortium name="The Broad Institute Genomics Platform"/>
            <consortium name="The Broad Institute Genome Sequencing Center for Infectious Disease"/>
            <person name="Wu L."/>
            <person name="Ma J."/>
        </authorList>
    </citation>
    <scope>NUCLEOTIDE SEQUENCE [LARGE SCALE GENOMIC DNA]</scope>
    <source>
        <strain evidence="3">CCUG 56098</strain>
    </source>
</reference>
<evidence type="ECO:0000313" key="2">
    <source>
        <dbReference type="EMBL" id="MFD1015117.1"/>
    </source>
</evidence>
<organism evidence="2 3">
    <name type="scientific">Winogradskyella rapida</name>
    <dbReference type="NCBI Taxonomy" id="549701"/>
    <lineage>
        <taxon>Bacteria</taxon>
        <taxon>Pseudomonadati</taxon>
        <taxon>Bacteroidota</taxon>
        <taxon>Flavobacteriia</taxon>
        <taxon>Flavobacteriales</taxon>
        <taxon>Flavobacteriaceae</taxon>
        <taxon>Winogradskyella</taxon>
    </lineage>
</organism>
<dbReference type="Proteomes" id="UP001597086">
    <property type="component" value="Unassembled WGS sequence"/>
</dbReference>
<comment type="caution">
    <text evidence="2">The sequence shown here is derived from an EMBL/GenBank/DDBJ whole genome shotgun (WGS) entry which is preliminary data.</text>
</comment>
<keyword evidence="3" id="KW-1185">Reference proteome</keyword>
<protein>
    <submittedName>
        <fullName evidence="2">Carboxyltransferase domain-containing protein</fullName>
    </submittedName>
</protein>
<name>A0ABW3KQ54_9FLAO</name>
<proteinExistence type="predicted"/>